<dbReference type="Gene3D" id="3.10.450.50">
    <property type="match status" value="1"/>
</dbReference>
<sequence length="305" mass="33315">MPKIDIDSVPIRTNSSYPAPFDASVTGRSSQRLGDAAGLTQFGANLVRLLPGARASLRHWHENQDEFVMVTSGTLVLEEDSGETELSAGDCAGFKAGVANGHSMVNRSDAEAVFLVIGTRTDTEVAHYTQDDLRMEMSGGQTRFMPREGRAPADKPEDGAGIFAPISANLTEALVGGRFEAYRAAFHMPATINPRVGEGYTISTEEEMRQDYALYLQAATEQGITEIDRRVQRTFFLSPDVCVVEAEVHFRNAAGVTLVEPFVTTFRVELRGGEWRIGRVISSLGHINWTHGLSGISADMKFELD</sequence>
<keyword evidence="1" id="KW-0479">Metal-binding</keyword>
<dbReference type="SUPFAM" id="SSF51182">
    <property type="entry name" value="RmlC-like cupins"/>
    <property type="match status" value="1"/>
</dbReference>
<evidence type="ECO:0000313" key="3">
    <source>
        <dbReference type="EMBL" id="MBB3984408.1"/>
    </source>
</evidence>
<keyword evidence="4" id="KW-1185">Reference proteome</keyword>
<dbReference type="GO" id="GO:0046872">
    <property type="term" value="F:metal ion binding"/>
    <property type="evidence" value="ECO:0007669"/>
    <property type="project" value="UniProtKB-KW"/>
</dbReference>
<evidence type="ECO:0000259" key="2">
    <source>
        <dbReference type="Pfam" id="PF07883"/>
    </source>
</evidence>
<dbReference type="InterPro" id="IPR032710">
    <property type="entry name" value="NTF2-like_dom_sf"/>
</dbReference>
<feature type="domain" description="Cupin type-2" evidence="2">
    <location>
        <begin position="46"/>
        <end position="117"/>
    </location>
</feature>
<dbReference type="SUPFAM" id="SSF54427">
    <property type="entry name" value="NTF2-like"/>
    <property type="match status" value="1"/>
</dbReference>
<dbReference type="Pfam" id="PF07883">
    <property type="entry name" value="Cupin_2"/>
    <property type="match status" value="1"/>
</dbReference>
<protein>
    <submittedName>
        <fullName evidence="3">Putative cupin superfamily protein</fullName>
    </submittedName>
</protein>
<dbReference type="InterPro" id="IPR011051">
    <property type="entry name" value="RmlC_Cupin_sf"/>
</dbReference>
<dbReference type="InterPro" id="IPR013096">
    <property type="entry name" value="Cupin_2"/>
</dbReference>
<dbReference type="InterPro" id="IPR051610">
    <property type="entry name" value="GPI/OXD"/>
</dbReference>
<evidence type="ECO:0000256" key="1">
    <source>
        <dbReference type="ARBA" id="ARBA00022723"/>
    </source>
</evidence>
<gene>
    <name evidence="3" type="ORF">GGQ68_000724</name>
</gene>
<accession>A0A7W6GRB1</accession>
<dbReference type="AlphaFoldDB" id="A0A7W6GRB1"/>
<dbReference type="Gene3D" id="2.60.120.10">
    <property type="entry name" value="Jelly Rolls"/>
    <property type="match status" value="1"/>
</dbReference>
<dbReference type="Proteomes" id="UP000541426">
    <property type="component" value="Unassembled WGS sequence"/>
</dbReference>
<reference evidence="3 4" key="1">
    <citation type="submission" date="2020-08" db="EMBL/GenBank/DDBJ databases">
        <title>Genomic Encyclopedia of Type Strains, Phase IV (KMG-IV): sequencing the most valuable type-strain genomes for metagenomic binning, comparative biology and taxonomic classification.</title>
        <authorList>
            <person name="Goeker M."/>
        </authorList>
    </citation>
    <scope>NUCLEOTIDE SEQUENCE [LARGE SCALE GENOMIC DNA]</scope>
    <source>
        <strain evidence="3 4">DSM 102235</strain>
    </source>
</reference>
<proteinExistence type="predicted"/>
<comment type="caution">
    <text evidence="3">The sequence shown here is derived from an EMBL/GenBank/DDBJ whole genome shotgun (WGS) entry which is preliminary data.</text>
</comment>
<organism evidence="3 4">
    <name type="scientific">Sagittula marina</name>
    <dbReference type="NCBI Taxonomy" id="943940"/>
    <lineage>
        <taxon>Bacteria</taxon>
        <taxon>Pseudomonadati</taxon>
        <taxon>Pseudomonadota</taxon>
        <taxon>Alphaproteobacteria</taxon>
        <taxon>Rhodobacterales</taxon>
        <taxon>Roseobacteraceae</taxon>
        <taxon>Sagittula</taxon>
    </lineage>
</organism>
<dbReference type="InterPro" id="IPR014710">
    <property type="entry name" value="RmlC-like_jellyroll"/>
</dbReference>
<dbReference type="PANTHER" id="PTHR35848:SF9">
    <property type="entry name" value="SLL1358 PROTEIN"/>
    <property type="match status" value="1"/>
</dbReference>
<dbReference type="CDD" id="cd02224">
    <property type="entry name" value="cupin_SPO2919-like"/>
    <property type="match status" value="1"/>
</dbReference>
<dbReference type="RefSeq" id="WP_183963041.1">
    <property type="nucleotide sequence ID" value="NZ_BAABBZ010000014.1"/>
</dbReference>
<name>A0A7W6GRB1_9RHOB</name>
<evidence type="ECO:0000313" key="4">
    <source>
        <dbReference type="Proteomes" id="UP000541426"/>
    </source>
</evidence>
<dbReference type="PANTHER" id="PTHR35848">
    <property type="entry name" value="OXALATE-BINDING PROTEIN"/>
    <property type="match status" value="1"/>
</dbReference>
<dbReference type="EMBL" id="JACIEJ010000002">
    <property type="protein sequence ID" value="MBB3984408.1"/>
    <property type="molecule type" value="Genomic_DNA"/>
</dbReference>